<dbReference type="EMBL" id="CAMGYJ010000006">
    <property type="protein sequence ID" value="CAI0438689.1"/>
    <property type="molecule type" value="Genomic_DNA"/>
</dbReference>
<feature type="compositionally biased region" description="Basic and acidic residues" evidence="1">
    <location>
        <begin position="1"/>
        <end position="18"/>
    </location>
</feature>
<evidence type="ECO:0000256" key="2">
    <source>
        <dbReference type="SAM" id="Phobius"/>
    </source>
</evidence>
<proteinExistence type="predicted"/>
<dbReference type="AlphaFoldDB" id="A0AAV0LYF4"/>
<comment type="caution">
    <text evidence="3">The sequence shown here is derived from an EMBL/GenBank/DDBJ whole genome shotgun (WGS) entry which is preliminary data.</text>
</comment>
<organism evidence="3 4">
    <name type="scientific">Linum tenue</name>
    <dbReference type="NCBI Taxonomy" id="586396"/>
    <lineage>
        <taxon>Eukaryota</taxon>
        <taxon>Viridiplantae</taxon>
        <taxon>Streptophyta</taxon>
        <taxon>Embryophyta</taxon>
        <taxon>Tracheophyta</taxon>
        <taxon>Spermatophyta</taxon>
        <taxon>Magnoliopsida</taxon>
        <taxon>eudicotyledons</taxon>
        <taxon>Gunneridae</taxon>
        <taxon>Pentapetalae</taxon>
        <taxon>rosids</taxon>
        <taxon>fabids</taxon>
        <taxon>Malpighiales</taxon>
        <taxon>Linaceae</taxon>
        <taxon>Linum</taxon>
    </lineage>
</organism>
<feature type="transmembrane region" description="Helical" evidence="2">
    <location>
        <begin position="94"/>
        <end position="114"/>
    </location>
</feature>
<gene>
    <name evidence="3" type="ORF">LITE_LOCUS25888</name>
</gene>
<dbReference type="Proteomes" id="UP001154282">
    <property type="component" value="Unassembled WGS sequence"/>
</dbReference>
<sequence>MFRGEARGRDDGGGERGRALAPRRRLRESLQGEMRRRDEPRRRTAVQERQDRDRQDHRLVSIQRLPSHHRLVPRSLRPHRRSRRRNHQHRLRRVCHAEILSNLAILCFSLIIFLPDVLM</sequence>
<keyword evidence="2" id="KW-0472">Membrane</keyword>
<evidence type="ECO:0000313" key="4">
    <source>
        <dbReference type="Proteomes" id="UP001154282"/>
    </source>
</evidence>
<reference evidence="3" key="1">
    <citation type="submission" date="2022-08" db="EMBL/GenBank/DDBJ databases">
        <authorList>
            <person name="Gutierrez-Valencia J."/>
        </authorList>
    </citation>
    <scope>NUCLEOTIDE SEQUENCE</scope>
</reference>
<feature type="region of interest" description="Disordered" evidence="1">
    <location>
        <begin position="1"/>
        <end position="60"/>
    </location>
</feature>
<accession>A0AAV0LYF4</accession>
<keyword evidence="2" id="KW-1133">Transmembrane helix</keyword>
<protein>
    <submittedName>
        <fullName evidence="3">Uncharacterized protein</fullName>
    </submittedName>
</protein>
<evidence type="ECO:0000256" key="1">
    <source>
        <dbReference type="SAM" id="MobiDB-lite"/>
    </source>
</evidence>
<feature type="compositionally biased region" description="Basic and acidic residues" evidence="1">
    <location>
        <begin position="27"/>
        <end position="59"/>
    </location>
</feature>
<evidence type="ECO:0000313" key="3">
    <source>
        <dbReference type="EMBL" id="CAI0438689.1"/>
    </source>
</evidence>
<name>A0AAV0LYF4_9ROSI</name>
<keyword evidence="2" id="KW-0812">Transmembrane</keyword>
<keyword evidence="4" id="KW-1185">Reference proteome</keyword>